<protein>
    <submittedName>
        <fullName evidence="3">Uncharacterized protein</fullName>
    </submittedName>
</protein>
<dbReference type="OrthoDB" id="636737at2759"/>
<keyword evidence="2" id="KW-0812">Transmembrane</keyword>
<keyword evidence="4" id="KW-1185">Reference proteome</keyword>
<organism evidence="3 4">
    <name type="scientific">Carex littledalei</name>
    <dbReference type="NCBI Taxonomy" id="544730"/>
    <lineage>
        <taxon>Eukaryota</taxon>
        <taxon>Viridiplantae</taxon>
        <taxon>Streptophyta</taxon>
        <taxon>Embryophyta</taxon>
        <taxon>Tracheophyta</taxon>
        <taxon>Spermatophyta</taxon>
        <taxon>Magnoliopsida</taxon>
        <taxon>Liliopsida</taxon>
        <taxon>Poales</taxon>
        <taxon>Cyperaceae</taxon>
        <taxon>Cyperoideae</taxon>
        <taxon>Cariceae</taxon>
        <taxon>Carex</taxon>
        <taxon>Carex subgen. Euthyceras</taxon>
    </lineage>
</organism>
<proteinExistence type="predicted"/>
<reference evidence="3" key="1">
    <citation type="submission" date="2020-01" db="EMBL/GenBank/DDBJ databases">
        <title>Genome sequence of Kobresia littledalei, the first chromosome-level genome in the family Cyperaceae.</title>
        <authorList>
            <person name="Qu G."/>
        </authorList>
    </citation>
    <scope>NUCLEOTIDE SEQUENCE</scope>
    <source>
        <strain evidence="3">C.B.Clarke</strain>
        <tissue evidence="3">Leaf</tissue>
    </source>
</reference>
<dbReference type="AlphaFoldDB" id="A0A833QNW7"/>
<feature type="transmembrane region" description="Helical" evidence="2">
    <location>
        <begin position="26"/>
        <end position="46"/>
    </location>
</feature>
<dbReference type="EMBL" id="SWLB01000025">
    <property type="protein sequence ID" value="KAF3322264.1"/>
    <property type="molecule type" value="Genomic_DNA"/>
</dbReference>
<keyword evidence="2" id="KW-1133">Transmembrane helix</keyword>
<gene>
    <name evidence="3" type="ORF">FCM35_KLT13405</name>
</gene>
<keyword evidence="2" id="KW-0472">Membrane</keyword>
<sequence>MDVFASLLALLLTVLIKGLFHIIKIFIKNVAVVCFTTLLVNIFWLCKRISPSYVESLPQLGEEEDSVSVPQQREEEGSVPGPQYREKEGSTPVPESRNQNFDVLHQNNSVADAISRIDFRLASEPGFIIDSGFQRCLRFEAIPEPSRASFVAILDDFWGQLFDLEGNLTKKAKLIRLDALLGLDVVHLGIEYSRKRLGQD</sequence>
<comment type="caution">
    <text evidence="3">The sequence shown here is derived from an EMBL/GenBank/DDBJ whole genome shotgun (WGS) entry which is preliminary data.</text>
</comment>
<evidence type="ECO:0000256" key="1">
    <source>
        <dbReference type="SAM" id="MobiDB-lite"/>
    </source>
</evidence>
<evidence type="ECO:0000313" key="3">
    <source>
        <dbReference type="EMBL" id="KAF3322264.1"/>
    </source>
</evidence>
<evidence type="ECO:0000256" key="2">
    <source>
        <dbReference type="SAM" id="Phobius"/>
    </source>
</evidence>
<feature type="region of interest" description="Disordered" evidence="1">
    <location>
        <begin position="64"/>
        <end position="95"/>
    </location>
</feature>
<evidence type="ECO:0000313" key="4">
    <source>
        <dbReference type="Proteomes" id="UP000623129"/>
    </source>
</evidence>
<accession>A0A833QNW7</accession>
<dbReference type="Proteomes" id="UP000623129">
    <property type="component" value="Unassembled WGS sequence"/>
</dbReference>
<name>A0A833QNW7_9POAL</name>